<proteinExistence type="predicted"/>
<dbReference type="InterPro" id="IPR000792">
    <property type="entry name" value="Tscrpt_reg_LuxR_C"/>
</dbReference>
<dbReference type="InterPro" id="IPR019734">
    <property type="entry name" value="TPR_rpt"/>
</dbReference>
<keyword evidence="2" id="KW-0175">Coiled coil</keyword>
<dbReference type="SMART" id="SM00421">
    <property type="entry name" value="HTH_LUXR"/>
    <property type="match status" value="1"/>
</dbReference>
<name>A0A085BF77_9FLAO</name>
<evidence type="ECO:0000256" key="3">
    <source>
        <dbReference type="SAM" id="Phobius"/>
    </source>
</evidence>
<dbReference type="EMBL" id="JPLY01000004">
    <property type="protein sequence ID" value="KFC21122.1"/>
    <property type="molecule type" value="Genomic_DNA"/>
</dbReference>
<feature type="transmembrane region" description="Helical" evidence="3">
    <location>
        <begin position="343"/>
        <end position="365"/>
    </location>
</feature>
<dbReference type="SUPFAM" id="SSF48452">
    <property type="entry name" value="TPR-like"/>
    <property type="match status" value="1"/>
</dbReference>
<dbReference type="InterPro" id="IPR036388">
    <property type="entry name" value="WH-like_DNA-bd_sf"/>
</dbReference>
<keyword evidence="3" id="KW-1133">Transmembrane helix</keyword>
<dbReference type="SUPFAM" id="SSF46894">
    <property type="entry name" value="C-terminal effector domain of the bipartite response regulators"/>
    <property type="match status" value="1"/>
</dbReference>
<evidence type="ECO:0000313" key="6">
    <source>
        <dbReference type="Proteomes" id="UP000028623"/>
    </source>
</evidence>
<dbReference type="RefSeq" id="WP_034976858.1">
    <property type="nucleotide sequence ID" value="NZ_JPLY01000004.1"/>
</dbReference>
<dbReference type="GO" id="GO:0003677">
    <property type="term" value="F:DNA binding"/>
    <property type="evidence" value="ECO:0007669"/>
    <property type="project" value="InterPro"/>
</dbReference>
<keyword evidence="6" id="KW-1185">Reference proteome</keyword>
<dbReference type="eggNOG" id="COG0457">
    <property type="taxonomic scope" value="Bacteria"/>
</dbReference>
<dbReference type="PROSITE" id="PS50005">
    <property type="entry name" value="TPR"/>
    <property type="match status" value="1"/>
</dbReference>
<keyword evidence="3" id="KW-0812">Transmembrane</keyword>
<dbReference type="InterPro" id="IPR011990">
    <property type="entry name" value="TPR-like_helical_dom_sf"/>
</dbReference>
<dbReference type="GO" id="GO:0006355">
    <property type="term" value="P:regulation of DNA-templated transcription"/>
    <property type="evidence" value="ECO:0007669"/>
    <property type="project" value="InterPro"/>
</dbReference>
<protein>
    <recommendedName>
        <fullName evidence="4">HTH luxR-type domain-containing protein</fullName>
    </recommendedName>
</protein>
<dbReference type="STRING" id="421072.SAMN04488097_0491"/>
<dbReference type="OrthoDB" id="1017207at2"/>
<keyword evidence="1" id="KW-0802">TPR repeat</keyword>
<sequence>MNSTLKLSIFFILFLCISCNDSPTESDKKIDALIQRSYNGMVTLEYLKTIKYAKEAESLALQTKNEKKLPHIYLEMADGLSGLELPKESLSYLEKIMEMDFNQKNNIFKSRVYDIYAYNYDQIGLHTQFLVSSQRAMNLLLEEKRPDKASFLAQRYGDMGYYYYSVKNVDSSLYYYSRQMQILKTVPKDQMEGYVIDFASQYNTKGYLFLEHTKLKDSALHYFQKGYDLKKEYNNNDLSTEYLGLGDYYYLEKEYQKALEFYLKAEQNAKEQTTEFNDNNDINRVLADTYKVLNNPKKQSFYLEKYTKFNDSLKTVHKKNVDEAVSIMMSKKTEENSTIKKNYTFILSFISIALLISGISLYIYFRKRKRDADMKEELLTEKEILLSQKEEENQDLKQKVNESFEEVVQMAKDNSPEFLTRFNEVYPAFNKKLLEINPTLVGSEIRFCAMLFLNFATKDIAEYTFTSPKTVQNRKNSIRKKLNISSEEDVYVWFKNL</sequence>
<feature type="coiled-coil region" evidence="2">
    <location>
        <begin position="372"/>
        <end position="406"/>
    </location>
</feature>
<dbReference type="InterPro" id="IPR016032">
    <property type="entry name" value="Sig_transdc_resp-reg_C-effctor"/>
</dbReference>
<accession>A0A085BF77</accession>
<dbReference type="Gene3D" id="1.10.10.10">
    <property type="entry name" value="Winged helix-like DNA-binding domain superfamily/Winged helix DNA-binding domain"/>
    <property type="match status" value="1"/>
</dbReference>
<evidence type="ECO:0000256" key="2">
    <source>
        <dbReference type="SAM" id="Coils"/>
    </source>
</evidence>
<feature type="domain" description="HTH luxR-type" evidence="4">
    <location>
        <begin position="437"/>
        <end position="494"/>
    </location>
</feature>
<evidence type="ECO:0000259" key="4">
    <source>
        <dbReference type="SMART" id="SM00421"/>
    </source>
</evidence>
<organism evidence="5 6">
    <name type="scientific">Epilithonimonas lactis</name>
    <dbReference type="NCBI Taxonomy" id="421072"/>
    <lineage>
        <taxon>Bacteria</taxon>
        <taxon>Pseudomonadati</taxon>
        <taxon>Bacteroidota</taxon>
        <taxon>Flavobacteriia</taxon>
        <taxon>Flavobacteriales</taxon>
        <taxon>Weeksellaceae</taxon>
        <taxon>Chryseobacterium group</taxon>
        <taxon>Epilithonimonas</taxon>
    </lineage>
</organism>
<comment type="caution">
    <text evidence="5">The sequence shown here is derived from an EMBL/GenBank/DDBJ whole genome shotgun (WGS) entry which is preliminary data.</text>
</comment>
<dbReference type="Gene3D" id="1.25.40.10">
    <property type="entry name" value="Tetratricopeptide repeat domain"/>
    <property type="match status" value="2"/>
</dbReference>
<reference evidence="5 6" key="1">
    <citation type="submission" date="2014-07" db="EMBL/GenBank/DDBJ databases">
        <title>Epilithonimonas lactis LMG 22401 Genome.</title>
        <authorList>
            <person name="Pipes S.E."/>
            <person name="Stropko S.J."/>
        </authorList>
    </citation>
    <scope>NUCLEOTIDE SEQUENCE [LARGE SCALE GENOMIC DNA]</scope>
    <source>
        <strain evidence="5 6">LMG 24401</strain>
    </source>
</reference>
<evidence type="ECO:0000313" key="5">
    <source>
        <dbReference type="EMBL" id="KFC21122.1"/>
    </source>
</evidence>
<feature type="repeat" description="TPR" evidence="1">
    <location>
        <begin position="239"/>
        <end position="272"/>
    </location>
</feature>
<dbReference type="AlphaFoldDB" id="A0A085BF77"/>
<gene>
    <name evidence="5" type="ORF">IO89_12980</name>
</gene>
<dbReference type="Proteomes" id="UP000028623">
    <property type="component" value="Unassembled WGS sequence"/>
</dbReference>
<keyword evidence="3" id="KW-0472">Membrane</keyword>
<evidence type="ECO:0000256" key="1">
    <source>
        <dbReference type="PROSITE-ProRule" id="PRU00339"/>
    </source>
</evidence>